<name>A0A1F4V0W7_UNCKA</name>
<keyword evidence="1" id="KW-0812">Transmembrane</keyword>
<protein>
    <recommendedName>
        <fullName evidence="4">Glycosyltransferase 2-like domain-containing protein</fullName>
    </recommendedName>
</protein>
<evidence type="ECO:0000256" key="1">
    <source>
        <dbReference type="SAM" id="Phobius"/>
    </source>
</evidence>
<gene>
    <name evidence="2" type="ORF">A2W32_03835</name>
</gene>
<dbReference type="Proteomes" id="UP000177371">
    <property type="component" value="Unassembled WGS sequence"/>
</dbReference>
<keyword evidence="1" id="KW-0472">Membrane</keyword>
<feature type="transmembrane region" description="Helical" evidence="1">
    <location>
        <begin position="420"/>
        <end position="442"/>
    </location>
</feature>
<dbReference type="STRING" id="1802610.A2W32_03835"/>
<dbReference type="AlphaFoldDB" id="A0A1F4V0W7"/>
<dbReference type="PANTHER" id="PTHR36851">
    <property type="entry name" value="UNNAMED PRODUCT"/>
    <property type="match status" value="1"/>
</dbReference>
<dbReference type="PANTHER" id="PTHR36851:SF1">
    <property type="entry name" value="GLYCO_TRANS_2-LIKE DOMAIN-CONTAINING PROTEIN"/>
    <property type="match status" value="1"/>
</dbReference>
<feature type="transmembrane region" description="Helical" evidence="1">
    <location>
        <begin position="53"/>
        <end position="77"/>
    </location>
</feature>
<dbReference type="InterPro" id="IPR029044">
    <property type="entry name" value="Nucleotide-diphossugar_trans"/>
</dbReference>
<reference evidence="2 3" key="1">
    <citation type="journal article" date="2016" name="Nat. Commun.">
        <title>Thousands of microbial genomes shed light on interconnected biogeochemical processes in an aquifer system.</title>
        <authorList>
            <person name="Anantharaman K."/>
            <person name="Brown C.T."/>
            <person name="Hug L.A."/>
            <person name="Sharon I."/>
            <person name="Castelle C.J."/>
            <person name="Probst A.J."/>
            <person name="Thomas B.C."/>
            <person name="Singh A."/>
            <person name="Wilkins M.J."/>
            <person name="Karaoz U."/>
            <person name="Brodie E.L."/>
            <person name="Williams K.H."/>
            <person name="Hubbard S.S."/>
            <person name="Banfield J.F."/>
        </authorList>
    </citation>
    <scope>NUCLEOTIDE SEQUENCE [LARGE SCALE GENOMIC DNA]</scope>
</reference>
<dbReference type="EMBL" id="MEUT01000040">
    <property type="protein sequence ID" value="OGC50133.1"/>
    <property type="molecule type" value="Genomic_DNA"/>
</dbReference>
<dbReference type="CDD" id="cd00761">
    <property type="entry name" value="Glyco_tranf_GTA_type"/>
    <property type="match status" value="1"/>
</dbReference>
<dbReference type="SUPFAM" id="SSF53448">
    <property type="entry name" value="Nucleotide-diphospho-sugar transferases"/>
    <property type="match status" value="1"/>
</dbReference>
<keyword evidence="1" id="KW-1133">Transmembrane helix</keyword>
<evidence type="ECO:0000313" key="3">
    <source>
        <dbReference type="Proteomes" id="UP000177371"/>
    </source>
</evidence>
<accession>A0A1F4V0W7</accession>
<feature type="transmembrane region" description="Helical" evidence="1">
    <location>
        <begin position="454"/>
        <end position="472"/>
    </location>
</feature>
<comment type="caution">
    <text evidence="2">The sequence shown here is derived from an EMBL/GenBank/DDBJ whole genome shotgun (WGS) entry which is preliminary data.</text>
</comment>
<dbReference type="Gene3D" id="3.90.550.10">
    <property type="entry name" value="Spore Coat Polysaccharide Biosynthesis Protein SpsA, Chain A"/>
    <property type="match status" value="1"/>
</dbReference>
<proteinExistence type="predicted"/>
<sequence>MHGIPQKRDGTRYKLKSLANMIAQIVEKNDQAVYRFLEILTTSVRWAVLLSPIWLGLLAPKVTVFMLTFFAVFWVYLAIRHSMGMIIGYLRYKKEMKVDWYEECQKLDFKTLPDKETLPPSLKTTKHFILIPAYSEPYEIFKETLDALFKQTFPTEQVTLVFTIEEKYSERVKENIIKAIGDRVNKLERLMIYIHPAGIPGEAIGVAGANRTWGAKHAIQDLKKENVDLRNYIFTTMDSDHALNPQFLSRLTHLFLTNDKRDNKFYSSAVSLFDNNYWRVPTLMRIEATSILMGGLSDWVVSHKGLKDTFSNYSTSLQTLIDANYWDVQVGIDDTVFFWRAFSVRNGDFIGVCHYIPYSADAVEGKSYWGSYKSLYKQLVRWGWGTVSVPISLREFLKNKRIPFRHKLLWTLEHIKKYTFLVNVVFLITFGFSIVSIVNPYIKQTSYAYSLPKIMSVILTIPLIFFIPATILKLKIVRPMPENWPLWKKTFSLLEGPMVLVNLLTFSFFPFLEAQTRMLFGKKMKDLYHTPKVR</sequence>
<evidence type="ECO:0008006" key="4">
    <source>
        <dbReference type="Google" id="ProtNLM"/>
    </source>
</evidence>
<evidence type="ECO:0000313" key="2">
    <source>
        <dbReference type="EMBL" id="OGC50133.1"/>
    </source>
</evidence>
<feature type="transmembrane region" description="Helical" evidence="1">
    <location>
        <begin position="493"/>
        <end position="512"/>
    </location>
</feature>
<organism evidence="2 3">
    <name type="scientific">candidate division WWE3 bacterium RBG_16_37_10</name>
    <dbReference type="NCBI Taxonomy" id="1802610"/>
    <lineage>
        <taxon>Bacteria</taxon>
        <taxon>Katanobacteria</taxon>
    </lineage>
</organism>